<evidence type="ECO:0000313" key="1">
    <source>
        <dbReference type="EMBL" id="KAF9751928.1"/>
    </source>
</evidence>
<comment type="caution">
    <text evidence="1">The sequence shown here is derived from an EMBL/GenBank/DDBJ whole genome shotgun (WGS) entry which is preliminary data.</text>
</comment>
<protein>
    <submittedName>
        <fullName evidence="1">Uncharacterized protein</fullName>
    </submittedName>
</protein>
<sequence length="104" mass="11953">MNTLSLYDEELLGLNPAHPYLGKLIRENCQWLIQPSLAVCGKIYIPRPAASYGYRSVVAEAFLRCYRLICIAFRVRFCLCADKELRLQYSDEKMLCLFCVPADP</sequence>
<reference evidence="1" key="1">
    <citation type="submission" date="2020-10" db="EMBL/GenBank/DDBJ databases">
        <title>High-Quality Genome Resource of Clonostachys rosea strain S41 by Oxford Nanopore Long-Read Sequencing.</title>
        <authorList>
            <person name="Wang H."/>
        </authorList>
    </citation>
    <scope>NUCLEOTIDE SEQUENCE</scope>
    <source>
        <strain evidence="1">S41</strain>
    </source>
</reference>
<organism evidence="1 2">
    <name type="scientific">Bionectria ochroleuca</name>
    <name type="common">Gliocladium roseum</name>
    <dbReference type="NCBI Taxonomy" id="29856"/>
    <lineage>
        <taxon>Eukaryota</taxon>
        <taxon>Fungi</taxon>
        <taxon>Dikarya</taxon>
        <taxon>Ascomycota</taxon>
        <taxon>Pezizomycotina</taxon>
        <taxon>Sordariomycetes</taxon>
        <taxon>Hypocreomycetidae</taxon>
        <taxon>Hypocreales</taxon>
        <taxon>Bionectriaceae</taxon>
        <taxon>Clonostachys</taxon>
    </lineage>
</organism>
<proteinExistence type="predicted"/>
<dbReference type="Proteomes" id="UP000616885">
    <property type="component" value="Unassembled WGS sequence"/>
</dbReference>
<dbReference type="EMBL" id="JADCTT010000005">
    <property type="protein sequence ID" value="KAF9751928.1"/>
    <property type="molecule type" value="Genomic_DNA"/>
</dbReference>
<name>A0A8H7TP94_BIOOC</name>
<accession>A0A8H7TP94</accession>
<dbReference type="AlphaFoldDB" id="A0A8H7TP94"/>
<evidence type="ECO:0000313" key="2">
    <source>
        <dbReference type="Proteomes" id="UP000616885"/>
    </source>
</evidence>
<gene>
    <name evidence="1" type="ORF">IM811_013722</name>
</gene>